<dbReference type="EMBL" id="PFVJ01000014">
    <property type="protein sequence ID" value="PJA90316.1"/>
    <property type="molecule type" value="Genomic_DNA"/>
</dbReference>
<comment type="caution">
    <text evidence="1">The sequence shown here is derived from an EMBL/GenBank/DDBJ whole genome shotgun (WGS) entry which is preliminary data.</text>
</comment>
<sequence length="91" mass="10532">MDERSSPKTETFEICELDPRKREQLTSIVEQNYPACKEQAVDFLKILKKGEGSVTCLIEEGQIEAFFFTEDLGKAGVRFRFVNVRKDVQRN</sequence>
<protein>
    <submittedName>
        <fullName evidence="1">Uncharacterized protein</fullName>
    </submittedName>
</protein>
<proteinExistence type="predicted"/>
<organism evidence="1 2">
    <name type="scientific">Candidatus Magasanikbacteria bacterium CG_4_9_14_3_um_filter_32_9</name>
    <dbReference type="NCBI Taxonomy" id="1974644"/>
    <lineage>
        <taxon>Bacteria</taxon>
        <taxon>Candidatus Magasanikiibacteriota</taxon>
    </lineage>
</organism>
<gene>
    <name evidence="1" type="ORF">CO137_00545</name>
</gene>
<reference evidence="2" key="1">
    <citation type="submission" date="2017-09" db="EMBL/GenBank/DDBJ databases">
        <title>Depth-based differentiation of microbial function through sediment-hosted aquifers and enrichment of novel symbionts in the deep terrestrial subsurface.</title>
        <authorList>
            <person name="Probst A.J."/>
            <person name="Ladd B."/>
            <person name="Jarett J.K."/>
            <person name="Geller-Mcgrath D.E."/>
            <person name="Sieber C.M.K."/>
            <person name="Emerson J.B."/>
            <person name="Anantharaman K."/>
            <person name="Thomas B.C."/>
            <person name="Malmstrom R."/>
            <person name="Stieglmeier M."/>
            <person name="Klingl A."/>
            <person name="Woyke T."/>
            <person name="Ryan C.M."/>
            <person name="Banfield J.F."/>
        </authorList>
    </citation>
    <scope>NUCLEOTIDE SEQUENCE [LARGE SCALE GENOMIC DNA]</scope>
</reference>
<dbReference type="Proteomes" id="UP000230843">
    <property type="component" value="Unassembled WGS sequence"/>
</dbReference>
<name>A0A2M7Z7M5_9BACT</name>
<evidence type="ECO:0000313" key="2">
    <source>
        <dbReference type="Proteomes" id="UP000230843"/>
    </source>
</evidence>
<dbReference type="AlphaFoldDB" id="A0A2M7Z7M5"/>
<feature type="non-terminal residue" evidence="1">
    <location>
        <position position="91"/>
    </location>
</feature>
<evidence type="ECO:0000313" key="1">
    <source>
        <dbReference type="EMBL" id="PJA90316.1"/>
    </source>
</evidence>
<accession>A0A2M7Z7M5</accession>